<dbReference type="Proteomes" id="UP000620156">
    <property type="component" value="Unassembled WGS sequence"/>
</dbReference>
<reference evidence="3" key="2">
    <citation type="submission" date="2020-09" db="EMBL/GenBank/DDBJ databases">
        <authorList>
            <person name="Sun Q."/>
            <person name="Ohkuma M."/>
        </authorList>
    </citation>
    <scope>NUCLEOTIDE SEQUENCE</scope>
    <source>
        <strain evidence="3">JCM 3131</strain>
    </source>
</reference>
<gene>
    <name evidence="3" type="ORF">GCM10010145_44960</name>
</gene>
<dbReference type="SUPFAM" id="SSF56112">
    <property type="entry name" value="Protein kinase-like (PK-like)"/>
    <property type="match status" value="1"/>
</dbReference>
<dbReference type="InterPro" id="IPR011009">
    <property type="entry name" value="Kinase-like_dom_sf"/>
</dbReference>
<dbReference type="GO" id="GO:0004672">
    <property type="term" value="F:protein kinase activity"/>
    <property type="evidence" value="ECO:0007669"/>
    <property type="project" value="InterPro"/>
</dbReference>
<reference evidence="3" key="1">
    <citation type="journal article" date="2014" name="Int. J. Syst. Evol. Microbiol.">
        <title>Complete genome sequence of Corynebacterium casei LMG S-19264T (=DSM 44701T), isolated from a smear-ripened cheese.</title>
        <authorList>
            <consortium name="US DOE Joint Genome Institute (JGI-PGF)"/>
            <person name="Walter F."/>
            <person name="Albersmeier A."/>
            <person name="Kalinowski J."/>
            <person name="Ruckert C."/>
        </authorList>
    </citation>
    <scope>NUCLEOTIDE SEQUENCE</scope>
    <source>
        <strain evidence="3">JCM 3131</strain>
    </source>
</reference>
<evidence type="ECO:0000313" key="4">
    <source>
        <dbReference type="Proteomes" id="UP000620156"/>
    </source>
</evidence>
<comment type="caution">
    <text evidence="3">The sequence shown here is derived from an EMBL/GenBank/DDBJ whole genome shotgun (WGS) entry which is preliminary data.</text>
</comment>
<dbReference type="GO" id="GO:0005524">
    <property type="term" value="F:ATP binding"/>
    <property type="evidence" value="ECO:0007669"/>
    <property type="project" value="InterPro"/>
</dbReference>
<dbReference type="Gene3D" id="1.10.510.10">
    <property type="entry name" value="Transferase(Phosphotransferase) domain 1"/>
    <property type="match status" value="1"/>
</dbReference>
<dbReference type="InterPro" id="IPR000719">
    <property type="entry name" value="Prot_kinase_dom"/>
</dbReference>
<dbReference type="PROSITE" id="PS50011">
    <property type="entry name" value="PROTEIN_KINASE_DOM"/>
    <property type="match status" value="1"/>
</dbReference>
<sequence>MLWVRSDQLGEDRLDRLGDGGQGVVHGLARPPDGLRGMRLAYKRYKVAFDTDVLHDMCGFLDLLRDRDRAFLEPRLAWPAALVYEGSPPTALPPSANPDTKVVGFLMRRVTGAFEFTSPRLGRTTPRGLEFLLNDDAYTAKIGLQVDDGQRLRLLTDLARTLDRLHRQGVTVGDLSPKNIVFTPAGRGRCLLIDCDSMRYRGRDVLTQVETTGWEVPEEEEKATVASDSLKLGLVALRIFNRSQDSGDVGPLRGVSAELAALAARSLSEEPHRRPTPADWLSVLETVGDRWTVRRSPAGPRRWTGSYATAAGAPRPQGEAGPAAPGVTTPGRGTAGAGRVVAALVAVQVVLLVLLGHHVTRLLASAGGPDGSPAPGAGGGPHSTTTSASGPGAGSKKTDESPSPLAGAPGAAVDYARVAGHPEAREVAETFARFFGAVNTRDYDTALSFYDPASPVYRLESQAGRDQWKKAMSTTKDSDLVLGALDTSGEHTLATLSFRSRQSPGYGPAARPNDTCGDWRVTYQLTYQDGYRIHGAPWDGVHYEPC</sequence>
<dbReference type="EMBL" id="BMQK01000011">
    <property type="protein sequence ID" value="GGQ70394.1"/>
    <property type="molecule type" value="Genomic_DNA"/>
</dbReference>
<protein>
    <recommendedName>
        <fullName evidence="2">Protein kinase domain-containing protein</fullName>
    </recommendedName>
</protein>
<evidence type="ECO:0000259" key="2">
    <source>
        <dbReference type="PROSITE" id="PS50011"/>
    </source>
</evidence>
<feature type="compositionally biased region" description="Low complexity" evidence="1">
    <location>
        <begin position="320"/>
        <end position="331"/>
    </location>
</feature>
<feature type="region of interest" description="Disordered" evidence="1">
    <location>
        <begin position="366"/>
        <end position="409"/>
    </location>
</feature>
<dbReference type="AlphaFoldDB" id="A0A918BJ64"/>
<keyword evidence="4" id="KW-1185">Reference proteome</keyword>
<feature type="region of interest" description="Disordered" evidence="1">
    <location>
        <begin position="295"/>
        <end position="331"/>
    </location>
</feature>
<evidence type="ECO:0000313" key="3">
    <source>
        <dbReference type="EMBL" id="GGQ70394.1"/>
    </source>
</evidence>
<accession>A0A918BJ64</accession>
<evidence type="ECO:0000256" key="1">
    <source>
        <dbReference type="SAM" id="MobiDB-lite"/>
    </source>
</evidence>
<feature type="compositionally biased region" description="Low complexity" evidence="1">
    <location>
        <begin position="366"/>
        <end position="375"/>
    </location>
</feature>
<feature type="domain" description="Protein kinase" evidence="2">
    <location>
        <begin position="11"/>
        <end position="287"/>
    </location>
</feature>
<organism evidence="3 4">
    <name type="scientific">Streptomyces ruber</name>
    <dbReference type="NCBI Taxonomy" id="83378"/>
    <lineage>
        <taxon>Bacteria</taxon>
        <taxon>Bacillati</taxon>
        <taxon>Actinomycetota</taxon>
        <taxon>Actinomycetes</taxon>
        <taxon>Kitasatosporales</taxon>
        <taxon>Streptomycetaceae</taxon>
        <taxon>Streptomyces</taxon>
    </lineage>
</organism>
<name>A0A918BJ64_9ACTN</name>
<proteinExistence type="predicted"/>